<dbReference type="Proteomes" id="UP000824890">
    <property type="component" value="Unassembled WGS sequence"/>
</dbReference>
<gene>
    <name evidence="1" type="ORF">HID58_046474</name>
</gene>
<sequence>KGRFPASTSPAYGSGRRWLFQHRYRRLCPRICFNLCLGSGLHGIIWPQGSVEEMSRFVVGLAVCSLEKRSRLSDDALLRR</sequence>
<comment type="caution">
    <text evidence="1">The sequence shown here is derived from an EMBL/GenBank/DDBJ whole genome shotgun (WGS) entry which is preliminary data.</text>
</comment>
<protein>
    <submittedName>
        <fullName evidence="1">Uncharacterized protein</fullName>
    </submittedName>
</protein>
<dbReference type="EMBL" id="JAGKQM010000012">
    <property type="protein sequence ID" value="KAH0896906.1"/>
    <property type="molecule type" value="Genomic_DNA"/>
</dbReference>
<evidence type="ECO:0000313" key="2">
    <source>
        <dbReference type="Proteomes" id="UP000824890"/>
    </source>
</evidence>
<evidence type="ECO:0000313" key="1">
    <source>
        <dbReference type="EMBL" id="KAH0896906.1"/>
    </source>
</evidence>
<accession>A0ABQ8AWL0</accession>
<organism evidence="1 2">
    <name type="scientific">Brassica napus</name>
    <name type="common">Rape</name>
    <dbReference type="NCBI Taxonomy" id="3708"/>
    <lineage>
        <taxon>Eukaryota</taxon>
        <taxon>Viridiplantae</taxon>
        <taxon>Streptophyta</taxon>
        <taxon>Embryophyta</taxon>
        <taxon>Tracheophyta</taxon>
        <taxon>Spermatophyta</taxon>
        <taxon>Magnoliopsida</taxon>
        <taxon>eudicotyledons</taxon>
        <taxon>Gunneridae</taxon>
        <taxon>Pentapetalae</taxon>
        <taxon>rosids</taxon>
        <taxon>malvids</taxon>
        <taxon>Brassicales</taxon>
        <taxon>Brassicaceae</taxon>
        <taxon>Brassiceae</taxon>
        <taxon>Brassica</taxon>
    </lineage>
</organism>
<keyword evidence="2" id="KW-1185">Reference proteome</keyword>
<reference evidence="1 2" key="1">
    <citation type="submission" date="2021-05" db="EMBL/GenBank/DDBJ databases">
        <title>Genome Assembly of Synthetic Allotetraploid Brassica napus Reveals Homoeologous Exchanges between Subgenomes.</title>
        <authorList>
            <person name="Davis J.T."/>
        </authorList>
    </citation>
    <scope>NUCLEOTIDE SEQUENCE [LARGE SCALE GENOMIC DNA]</scope>
    <source>
        <strain evidence="2">cv. Da-Ae</strain>
        <tissue evidence="1">Seedling</tissue>
    </source>
</reference>
<feature type="non-terminal residue" evidence="1">
    <location>
        <position position="1"/>
    </location>
</feature>
<name>A0ABQ8AWL0_BRANA</name>
<proteinExistence type="predicted"/>